<sequence>MSKQESEDLTDQLATATHELSRKEDEVLVLQGKLAKLHSETKSSEKAAKVYESKIAALRSDIRHKANEIAFLESKNDRLSKALETKSDEEVAPTKQMRDAERKLTQDLLRKKSRLESDLRAAERELDQTRKEKADSAYELSVAKEDLQAMIVAKTDAESEVEKIKSELVSARQDIETQQQYLTSRADQERLDHEGTLCGLRSELRTAEGNARELQATLTVHRLRLDLNLTANANLIIDKAMLEAKLESLQKKHDGAETMVTTLQEVKGNLDEDVATWRSKFAFAESGRIAAEERLRELVLAEGELAANVDSLEYEVHDLKNQRADAEKENRTLLATKSSLDTEKTALSERLQTVRASLQGQENLVQKMNYAHTRKEDELRQQLDQERNNAAAAEQKFKTQQQELQRELQRELQAKQNIERAADETSQGLKDQIIKLEQDLGQTRQAKQTAKRAADEANQGLKNQLGKKEQDLSKTLDEARTLTGLTEEIKRVIVSAFVPLLFRFTVGHTINTMGDRILRRRYPLLTLATPRQAPRNEGVAWSLTVIDPGDFAKHRTRESWDGPGTLWIHSCCTSGPSAAAEVSRILEHMMDVYNYMNDDELHLMLKATHQVVENLKEMAGLEEETKWRMLLASLRCVELLIRMGMSSSANRHILQGYRDRIETARQQSRVDSLLIQAMLFWIDEALTDPSRMEGMIEVLVGSTWERMVTTDGRHLVFADDTGHILVVRPGVGVGVVSRYDTDTEVSLSFQGLDHHGLEFGVAMRRDAGGKPVYRETLWSDRNHENNMFVMGLAW</sequence>
<comment type="caution">
    <text evidence="3">The sequence shown here is derived from an EMBL/GenBank/DDBJ whole genome shotgun (WGS) entry which is preliminary data.</text>
</comment>
<name>A0A4U0WS35_9PEZI</name>
<feature type="region of interest" description="Disordered" evidence="2">
    <location>
        <begin position="1"/>
        <end position="22"/>
    </location>
</feature>
<evidence type="ECO:0000256" key="2">
    <source>
        <dbReference type="SAM" id="MobiDB-lite"/>
    </source>
</evidence>
<accession>A0A4U0WS35</accession>
<reference evidence="3 4" key="1">
    <citation type="submission" date="2017-03" db="EMBL/GenBank/DDBJ databases">
        <title>Genomes of endolithic fungi from Antarctica.</title>
        <authorList>
            <person name="Coleine C."/>
            <person name="Masonjones S."/>
            <person name="Stajich J.E."/>
        </authorList>
    </citation>
    <scope>NUCLEOTIDE SEQUENCE [LARGE SCALE GENOMIC DNA]</scope>
    <source>
        <strain evidence="3 4">CCFEE 5187</strain>
    </source>
</reference>
<dbReference type="GO" id="GO:0000146">
    <property type="term" value="F:microfilament motor activity"/>
    <property type="evidence" value="ECO:0007669"/>
    <property type="project" value="TreeGrafter"/>
</dbReference>
<dbReference type="GO" id="GO:0032982">
    <property type="term" value="C:myosin filament"/>
    <property type="evidence" value="ECO:0007669"/>
    <property type="project" value="TreeGrafter"/>
</dbReference>
<proteinExistence type="predicted"/>
<dbReference type="GO" id="GO:0016460">
    <property type="term" value="C:myosin II complex"/>
    <property type="evidence" value="ECO:0007669"/>
    <property type="project" value="TreeGrafter"/>
</dbReference>
<dbReference type="AlphaFoldDB" id="A0A4U0WS35"/>
<feature type="coiled-coil region" evidence="1">
    <location>
        <begin position="309"/>
        <end position="336"/>
    </location>
</feature>
<feature type="coiled-coil region" evidence="1">
    <location>
        <begin position="55"/>
        <end position="174"/>
    </location>
</feature>
<dbReference type="EMBL" id="NAJN01001147">
    <property type="protein sequence ID" value="TKA65376.1"/>
    <property type="molecule type" value="Genomic_DNA"/>
</dbReference>
<evidence type="ECO:0000313" key="4">
    <source>
        <dbReference type="Proteomes" id="UP000308768"/>
    </source>
</evidence>
<feature type="coiled-coil region" evidence="1">
    <location>
        <begin position="376"/>
        <end position="478"/>
    </location>
</feature>
<evidence type="ECO:0000313" key="3">
    <source>
        <dbReference type="EMBL" id="TKA65376.1"/>
    </source>
</evidence>
<feature type="coiled-coil region" evidence="1">
    <location>
        <begin position="232"/>
        <end position="266"/>
    </location>
</feature>
<organism evidence="3 4">
    <name type="scientific">Cryomyces minteri</name>
    <dbReference type="NCBI Taxonomy" id="331657"/>
    <lineage>
        <taxon>Eukaryota</taxon>
        <taxon>Fungi</taxon>
        <taxon>Dikarya</taxon>
        <taxon>Ascomycota</taxon>
        <taxon>Pezizomycotina</taxon>
        <taxon>Dothideomycetes</taxon>
        <taxon>Dothideomycetes incertae sedis</taxon>
        <taxon>Cryomyces</taxon>
    </lineage>
</organism>
<gene>
    <name evidence="3" type="ORF">B0A49_08601</name>
</gene>
<dbReference type="PANTHER" id="PTHR45615:SF40">
    <property type="entry name" value="MYOSIN HEAVY CHAIN, NON-MUSCLE"/>
    <property type="match status" value="1"/>
</dbReference>
<dbReference type="GO" id="GO:0051015">
    <property type="term" value="F:actin filament binding"/>
    <property type="evidence" value="ECO:0007669"/>
    <property type="project" value="TreeGrafter"/>
</dbReference>
<keyword evidence="1" id="KW-0175">Coiled coil</keyword>
<keyword evidence="4" id="KW-1185">Reference proteome</keyword>
<dbReference type="Proteomes" id="UP000308768">
    <property type="component" value="Unassembled WGS sequence"/>
</dbReference>
<dbReference type="GO" id="GO:0005737">
    <property type="term" value="C:cytoplasm"/>
    <property type="evidence" value="ECO:0007669"/>
    <property type="project" value="TreeGrafter"/>
</dbReference>
<protein>
    <submittedName>
        <fullName evidence="3">Uncharacterized protein</fullName>
    </submittedName>
</protein>
<dbReference type="STRING" id="331657.A0A4U0WS35"/>
<evidence type="ECO:0000256" key="1">
    <source>
        <dbReference type="SAM" id="Coils"/>
    </source>
</evidence>
<dbReference type="PANTHER" id="PTHR45615">
    <property type="entry name" value="MYOSIN HEAVY CHAIN, NON-MUSCLE"/>
    <property type="match status" value="1"/>
</dbReference>